<dbReference type="Proteomes" id="UP001353858">
    <property type="component" value="Unassembled WGS sequence"/>
</dbReference>
<accession>A0AAN7PR65</accession>
<evidence type="ECO:0000313" key="4">
    <source>
        <dbReference type="EMBL" id="KAK4873667.1"/>
    </source>
</evidence>
<evidence type="ECO:0000259" key="3">
    <source>
        <dbReference type="Pfam" id="PF24082"/>
    </source>
</evidence>
<dbReference type="InterPro" id="IPR052634">
    <property type="entry name" value="Sperm_flagellar-bone_growth"/>
</dbReference>
<dbReference type="PANTHER" id="PTHR14919:SF0">
    <property type="entry name" value="SPERM FLAGELLAR PROTEIN 2"/>
    <property type="match status" value="1"/>
</dbReference>
<feature type="region of interest" description="Disordered" evidence="1">
    <location>
        <begin position="1101"/>
        <end position="1129"/>
    </location>
</feature>
<feature type="region of interest" description="Disordered" evidence="1">
    <location>
        <begin position="804"/>
        <end position="825"/>
    </location>
</feature>
<evidence type="ECO:0008006" key="6">
    <source>
        <dbReference type="Google" id="ProtNLM"/>
    </source>
</evidence>
<feature type="domain" description="CPC1/SPEF2" evidence="2">
    <location>
        <begin position="306"/>
        <end position="437"/>
    </location>
</feature>
<protein>
    <recommendedName>
        <fullName evidence="6">Sperm flagellar protein 2</fullName>
    </recommendedName>
</protein>
<proteinExistence type="predicted"/>
<dbReference type="AlphaFoldDB" id="A0AAN7PR65"/>
<dbReference type="Pfam" id="PF24082">
    <property type="entry name" value="SPEF2_C"/>
    <property type="match status" value="1"/>
</dbReference>
<feature type="compositionally biased region" description="Basic and acidic residues" evidence="1">
    <location>
        <begin position="805"/>
        <end position="815"/>
    </location>
</feature>
<dbReference type="EMBL" id="JARPUR010000006">
    <property type="protein sequence ID" value="KAK4873667.1"/>
    <property type="molecule type" value="Genomic_DNA"/>
</dbReference>
<name>A0AAN7PR65_9COLE</name>
<evidence type="ECO:0000259" key="2">
    <source>
        <dbReference type="Pfam" id="PF22946"/>
    </source>
</evidence>
<keyword evidence="5" id="KW-1185">Reference proteome</keyword>
<organism evidence="4 5">
    <name type="scientific">Aquatica leii</name>
    <dbReference type="NCBI Taxonomy" id="1421715"/>
    <lineage>
        <taxon>Eukaryota</taxon>
        <taxon>Metazoa</taxon>
        <taxon>Ecdysozoa</taxon>
        <taxon>Arthropoda</taxon>
        <taxon>Hexapoda</taxon>
        <taxon>Insecta</taxon>
        <taxon>Pterygota</taxon>
        <taxon>Neoptera</taxon>
        <taxon>Endopterygota</taxon>
        <taxon>Coleoptera</taxon>
        <taxon>Polyphaga</taxon>
        <taxon>Elateriformia</taxon>
        <taxon>Elateroidea</taxon>
        <taxon>Lampyridae</taxon>
        <taxon>Luciolinae</taxon>
        <taxon>Aquatica</taxon>
    </lineage>
</organism>
<gene>
    <name evidence="4" type="ORF">RN001_013027</name>
</gene>
<dbReference type="Pfam" id="PF22946">
    <property type="entry name" value="SPEF2_D5"/>
    <property type="match status" value="1"/>
</dbReference>
<feature type="compositionally biased region" description="Acidic residues" evidence="1">
    <location>
        <begin position="1101"/>
        <end position="1114"/>
    </location>
</feature>
<dbReference type="InterPro" id="IPR056199">
    <property type="entry name" value="SPEF2_C"/>
</dbReference>
<evidence type="ECO:0000256" key="1">
    <source>
        <dbReference type="SAM" id="MobiDB-lite"/>
    </source>
</evidence>
<sequence length="1238" mass="143921">MSEVVKKWITNCIGLVMNMTPEVFAVDVMDGTIIAQILQSYNIINEEQRRKLISTDDSNIAYKNLKYVQVWLKTIGVSCSEEDIVEISNGKCLSSVKLFYQIYLALSDKDELYFTAQRRGNERLHPTDTRFEVVAVNETTDADFLCFTDSPYSEQLILKNGVIEWNKSRYETLTSTYESMRERYSKYLQQKFGVKHQETFDKPQVKETQKTSEVEELNESIVIDPRDYTIDELIAQSENALSKKKFKPDPKIASGIIKKLKNKRKEEVRANELKVQQQRLLLMELWNKLLTEQETEMEQCISTKMLKQSVFEKQMSSKMFEVRQQKTNILQNRKFVDDETLKAREEEFLENVFLRDKGIADQKYNYYFEKGRTLELHKRIFAEKQRLKALRRKKLCSDVVDDLVDLSLKYYAYKNMYNTEPDSRVMKQWGNLFVKCRSLFPYLEDLTEIIVEVGVPDGMEEIYCAEIDRQEALDQKDFEDYLNCERPWNMDDLLTNFQDSLLPIELGMNVIGHNVHRVLYTKYPSPQEPSKPDVPSVNVAACVSGLPNTSVLPVLQKLLKKRRVRVIEMQDAINNCLNAFHDESKIEEIDDGLITETKATLKVLNKEIKPVVPQKGSKSSKCAIVVEEKHVPSFEEKGTQTPIVYPNEEVVLSRREEALTGCQIPNVSNLMDMSFSIGDIADLDFREPQLDVEERNAILRKSRILPNPVDLSEKPAYRTYLTAYIRIKHESIREEEDEEGYVEPPIDEFYHDQGCNYSLYYDEFRFAQIKRLAKMILGEYSVPPKTSFELFGDTVLFLESTLGSPKKETKPKSDTNENTNLSEELSPTLKQSSTILRIPRAGETPKTSISETSFIFLLQDLIVQNAEDGKESMVPELWRQLTPQQVSKLSKLIFGNVEFIDWKDFIIYNLQVEYPTIEQLLEIRTELLIMDPDSTETIKENQFFSMKFWFDDSFDPEDSIQTFRLTSIKKLLFKLYKINDDTFNYTAFLLDFCKAEQPVDGFIKALTLAFGKRVCDDVILGNLYVSSIKEQRFLDEQAELLKQLEHEEAVKCAESVFSSLVTTTVHLCESVILESYHSFNELEQVEEPPVENQSVEIQEEEETTFAEEQTEPEVTDIYTNESDDSESCTKSDFEEINVDVGFQPQYNKNYIYLLQFEMIFSILNVALPWHAKNQTIFDKSVREQLEVICENLKDPIFNNHVLVHVLLYDESFKDLLSHFFKFVEKNPAKLIQELLNSE</sequence>
<dbReference type="PANTHER" id="PTHR14919">
    <property type="entry name" value="KPL2-RELATED"/>
    <property type="match status" value="1"/>
</dbReference>
<reference evidence="5" key="1">
    <citation type="submission" date="2023-01" db="EMBL/GenBank/DDBJ databases">
        <title>Key to firefly adult light organ development and bioluminescence: homeobox transcription factors regulate luciferase expression and transportation to peroxisome.</title>
        <authorList>
            <person name="Fu X."/>
        </authorList>
    </citation>
    <scope>NUCLEOTIDE SEQUENCE [LARGE SCALE GENOMIC DNA]</scope>
</reference>
<comment type="caution">
    <text evidence="4">The sequence shown here is derived from an EMBL/GenBank/DDBJ whole genome shotgun (WGS) entry which is preliminary data.</text>
</comment>
<evidence type="ECO:0000313" key="5">
    <source>
        <dbReference type="Proteomes" id="UP001353858"/>
    </source>
</evidence>
<feature type="domain" description="SPEF2 C-terminal" evidence="3">
    <location>
        <begin position="844"/>
        <end position="1015"/>
    </location>
</feature>
<feature type="compositionally biased region" description="Polar residues" evidence="1">
    <location>
        <begin position="816"/>
        <end position="825"/>
    </location>
</feature>
<dbReference type="InterPro" id="IPR054517">
    <property type="entry name" value="SPEF2_D5"/>
</dbReference>